<feature type="compositionally biased region" description="Basic and acidic residues" evidence="5">
    <location>
        <begin position="456"/>
        <end position="471"/>
    </location>
</feature>
<dbReference type="EMBL" id="ML996576">
    <property type="protein sequence ID" value="KAF2756064.1"/>
    <property type="molecule type" value="Genomic_DNA"/>
</dbReference>
<keyword evidence="7" id="KW-0732">Signal</keyword>
<gene>
    <name evidence="9" type="ORF">EJ05DRAFT_478107</name>
</gene>
<dbReference type="OrthoDB" id="102260at2759"/>
<feature type="chain" id="PRO_5025390617" description="TM7S3/TM198-like domain-containing protein" evidence="7">
    <location>
        <begin position="23"/>
        <end position="1125"/>
    </location>
</feature>
<evidence type="ECO:0000256" key="5">
    <source>
        <dbReference type="SAM" id="MobiDB-lite"/>
    </source>
</evidence>
<reference evidence="9" key="1">
    <citation type="journal article" date="2020" name="Stud. Mycol.">
        <title>101 Dothideomycetes genomes: a test case for predicting lifestyles and emergence of pathogens.</title>
        <authorList>
            <person name="Haridas S."/>
            <person name="Albert R."/>
            <person name="Binder M."/>
            <person name="Bloem J."/>
            <person name="Labutti K."/>
            <person name="Salamov A."/>
            <person name="Andreopoulos B."/>
            <person name="Baker S."/>
            <person name="Barry K."/>
            <person name="Bills G."/>
            <person name="Bluhm B."/>
            <person name="Cannon C."/>
            <person name="Castanera R."/>
            <person name="Culley D."/>
            <person name="Daum C."/>
            <person name="Ezra D."/>
            <person name="Gonzalez J."/>
            <person name="Henrissat B."/>
            <person name="Kuo A."/>
            <person name="Liang C."/>
            <person name="Lipzen A."/>
            <person name="Lutzoni F."/>
            <person name="Magnuson J."/>
            <person name="Mondo S."/>
            <person name="Nolan M."/>
            <person name="Ohm R."/>
            <person name="Pangilinan J."/>
            <person name="Park H.-J."/>
            <person name="Ramirez L."/>
            <person name="Alfaro M."/>
            <person name="Sun H."/>
            <person name="Tritt A."/>
            <person name="Yoshinaga Y."/>
            <person name="Zwiers L.-H."/>
            <person name="Turgeon B."/>
            <person name="Goodwin S."/>
            <person name="Spatafora J."/>
            <person name="Crous P."/>
            <person name="Grigoriev I."/>
        </authorList>
    </citation>
    <scope>NUCLEOTIDE SEQUENCE</scope>
    <source>
        <strain evidence="9">CBS 121739</strain>
    </source>
</reference>
<feature type="compositionally biased region" description="Polar residues" evidence="5">
    <location>
        <begin position="861"/>
        <end position="871"/>
    </location>
</feature>
<feature type="region of interest" description="Disordered" evidence="5">
    <location>
        <begin position="527"/>
        <end position="593"/>
    </location>
</feature>
<evidence type="ECO:0000313" key="9">
    <source>
        <dbReference type="EMBL" id="KAF2756064.1"/>
    </source>
</evidence>
<keyword evidence="2 6" id="KW-0812">Transmembrane</keyword>
<feature type="region of interest" description="Disordered" evidence="5">
    <location>
        <begin position="371"/>
        <end position="420"/>
    </location>
</feature>
<feature type="compositionally biased region" description="Polar residues" evidence="5">
    <location>
        <begin position="533"/>
        <end position="542"/>
    </location>
</feature>
<evidence type="ECO:0000256" key="6">
    <source>
        <dbReference type="SAM" id="Phobius"/>
    </source>
</evidence>
<feature type="compositionally biased region" description="Basic and acidic residues" evidence="5">
    <location>
        <begin position="32"/>
        <end position="41"/>
    </location>
</feature>
<evidence type="ECO:0000256" key="3">
    <source>
        <dbReference type="ARBA" id="ARBA00022989"/>
    </source>
</evidence>
<feature type="compositionally biased region" description="Polar residues" evidence="5">
    <location>
        <begin position="60"/>
        <end position="100"/>
    </location>
</feature>
<feature type="region of interest" description="Disordered" evidence="5">
    <location>
        <begin position="706"/>
        <end position="736"/>
    </location>
</feature>
<proteinExistence type="predicted"/>
<feature type="region of interest" description="Disordered" evidence="5">
    <location>
        <begin position="453"/>
        <end position="492"/>
    </location>
</feature>
<protein>
    <recommendedName>
        <fullName evidence="8">TM7S3/TM198-like domain-containing protein</fullName>
    </recommendedName>
</protein>
<feature type="region of interest" description="Disordered" evidence="5">
    <location>
        <begin position="764"/>
        <end position="784"/>
    </location>
</feature>
<name>A0A6A6W221_9PEZI</name>
<feature type="compositionally biased region" description="Polar residues" evidence="5">
    <location>
        <begin position="559"/>
        <end position="584"/>
    </location>
</feature>
<evidence type="ECO:0000256" key="1">
    <source>
        <dbReference type="ARBA" id="ARBA00004141"/>
    </source>
</evidence>
<dbReference type="RefSeq" id="XP_033598515.1">
    <property type="nucleotide sequence ID" value="XM_033744386.1"/>
</dbReference>
<dbReference type="Proteomes" id="UP000799437">
    <property type="component" value="Unassembled WGS sequence"/>
</dbReference>
<feature type="region of interest" description="Disordered" evidence="5">
    <location>
        <begin position="847"/>
        <end position="872"/>
    </location>
</feature>
<feature type="transmembrane region" description="Helical" evidence="6">
    <location>
        <begin position="311"/>
        <end position="329"/>
    </location>
</feature>
<feature type="transmembrane region" description="Helical" evidence="6">
    <location>
        <begin position="201"/>
        <end position="220"/>
    </location>
</feature>
<evidence type="ECO:0000256" key="2">
    <source>
        <dbReference type="ARBA" id="ARBA00022692"/>
    </source>
</evidence>
<feature type="compositionally biased region" description="Basic and acidic residues" evidence="5">
    <location>
        <begin position="706"/>
        <end position="717"/>
    </location>
</feature>
<feature type="compositionally biased region" description="Basic and acidic residues" evidence="5">
    <location>
        <begin position="371"/>
        <end position="386"/>
    </location>
</feature>
<feature type="transmembrane region" description="Helical" evidence="6">
    <location>
        <begin position="117"/>
        <end position="137"/>
    </location>
</feature>
<keyword evidence="10" id="KW-1185">Reference proteome</keyword>
<keyword evidence="3 6" id="KW-1133">Transmembrane helix</keyword>
<evidence type="ECO:0000313" key="10">
    <source>
        <dbReference type="Proteomes" id="UP000799437"/>
    </source>
</evidence>
<keyword evidence="4 6" id="KW-0472">Membrane</keyword>
<dbReference type="InterPro" id="IPR025256">
    <property type="entry name" value="TM7S3/TM198-like_dom"/>
</dbReference>
<accession>A0A6A6W221</accession>
<dbReference type="AlphaFoldDB" id="A0A6A6W221"/>
<sequence>MKSLRYILLIFTFIVLLTPTFALRPHYNVRQDENTNDEHSQTEIISSSAPESTRDPSPPSSAHDQPATATIQPPATSTNADSNAPTAIGQNPDPTATSEIYDNASGELPITPRLSPAVGVGGAILLLTGGAYGFIGVRHEMVQIFFSTAYLASLSVTVLIEYVVKEDVSDGVQGGYLVAITSAGLIFGCLTFIFKDMVEGLCCLLGGFCLGMWFLTLKSGGLVQSTGGRVGLICAFTAVAFSLSFSHYTRLYASIGCIAFSGATIIVLGIDCFSRAGYKEFWIYLWNLNNRAIFPLETQTYPVTRGMTVEIAAIIILTLFAVISQLKLWKIVRERKDKKTAAQVERQKHLDALDSEANLRYQNQVAREQEEWEATHGDKEHGKAVAESKSSISDVPKLSMSCASQETSRRSSQATPQESVEMLNIDKMNDTRSPYYVAPDTGTVTVAIAEEDEIHDIDPQDKSFTTRRDSELPGYCSSLNDGTDRRQQVKSPDSFVSEVAKLTGSRRTSLRASSSLRVSVPAPAVMPLPIPIFTSNRHTNSNRGDDDDDTASKRGSKRFSATSSLKRLSQISNRRSQDVSSSQEDLIIPHIEEDRRSSIAATLDGLDMDDFSLPPTAPPSRPNSWLNIRDELPKIDVYEPDGNLSPTSEGRPRSFMDVASEVGTIESSKNASCISIGQHGLRGSLTPSTNPKHVMHGATRERRQLERAIPEDSKSNLDDSALGSPSTERVSRVTSITDQLPDKLSKTALIYRTNEWIKHAADADQDGLGSDNLELQEPESPGTRVETGFSFEAAAPVNIEDLQKTMAETIPAQPEPAAPVSRRQSRDIPTPSMNGRASALERLERPASRIAQSPPSFPAEETTQSSTTIPQPNLIRHASAPKLGGRGMGFRTSSTPIIDQIVQESPLEDPEARSRDVATPLPTNTLINRRESMMRSRITSTNFNSTSLPNLLTASAIQPSDSASIRNMATPSPLGTDEDDIPLAERKQMLQQRRFSGPQRNTLNPTQSTMQLIPPPVTQVHAIYDSHQPKRTSGVDAAEQANRMARWRMSQRELLAPSRQSGFVDENRRQQMLEHQRQSQMAKQQEEVAAVSRDMFFDDIMRRGDMQDLHREAMRKMQAKAKGAH</sequence>
<feature type="region of interest" description="Disordered" evidence="5">
    <location>
        <begin position="32"/>
        <end position="101"/>
    </location>
</feature>
<feature type="region of interest" description="Disordered" evidence="5">
    <location>
        <begin position="811"/>
        <end position="834"/>
    </location>
</feature>
<feature type="transmembrane region" description="Helical" evidence="6">
    <location>
        <begin position="251"/>
        <end position="270"/>
    </location>
</feature>
<feature type="signal peptide" evidence="7">
    <location>
        <begin position="1"/>
        <end position="22"/>
    </location>
</feature>
<feature type="domain" description="TM7S3/TM198-like" evidence="8">
    <location>
        <begin position="122"/>
        <end position="326"/>
    </location>
</feature>
<dbReference type="GeneID" id="54485440"/>
<dbReference type="Pfam" id="PF13886">
    <property type="entry name" value="TM7S3_TM198"/>
    <property type="match status" value="1"/>
</dbReference>
<evidence type="ECO:0000256" key="7">
    <source>
        <dbReference type="SAM" id="SignalP"/>
    </source>
</evidence>
<organism evidence="9 10">
    <name type="scientific">Pseudovirgaria hyperparasitica</name>
    <dbReference type="NCBI Taxonomy" id="470096"/>
    <lineage>
        <taxon>Eukaryota</taxon>
        <taxon>Fungi</taxon>
        <taxon>Dikarya</taxon>
        <taxon>Ascomycota</taxon>
        <taxon>Pezizomycotina</taxon>
        <taxon>Dothideomycetes</taxon>
        <taxon>Dothideomycetes incertae sedis</taxon>
        <taxon>Acrospermales</taxon>
        <taxon>Acrospermaceae</taxon>
        <taxon>Pseudovirgaria</taxon>
    </lineage>
</organism>
<feature type="compositionally biased region" description="Polar residues" evidence="5">
    <location>
        <begin position="723"/>
        <end position="736"/>
    </location>
</feature>
<dbReference type="PANTHER" id="PTHR39469:SF1">
    <property type="entry name" value="DUF4203 DOMAIN-CONTAINING PROTEIN"/>
    <property type="match status" value="1"/>
</dbReference>
<feature type="compositionally biased region" description="Polar residues" evidence="5">
    <location>
        <begin position="401"/>
        <end position="418"/>
    </location>
</feature>
<feature type="transmembrane region" description="Helical" evidence="6">
    <location>
        <begin position="176"/>
        <end position="194"/>
    </location>
</feature>
<feature type="compositionally biased region" description="Polar residues" evidence="5">
    <location>
        <begin position="42"/>
        <end position="51"/>
    </location>
</feature>
<comment type="subcellular location">
    <subcellularLocation>
        <location evidence="1">Membrane</location>
        <topology evidence="1">Multi-pass membrane protein</topology>
    </subcellularLocation>
</comment>
<dbReference type="PANTHER" id="PTHR39469">
    <property type="entry name" value="CHROMOSOME 1, WHOLE GENOME SHOTGUN SEQUENCE"/>
    <property type="match status" value="1"/>
</dbReference>
<evidence type="ECO:0000256" key="4">
    <source>
        <dbReference type="ARBA" id="ARBA00023136"/>
    </source>
</evidence>
<evidence type="ECO:0000259" key="8">
    <source>
        <dbReference type="Pfam" id="PF13886"/>
    </source>
</evidence>
<feature type="transmembrane region" description="Helical" evidence="6">
    <location>
        <begin position="144"/>
        <end position="164"/>
    </location>
</feature>
<dbReference type="GO" id="GO:0016020">
    <property type="term" value="C:membrane"/>
    <property type="evidence" value="ECO:0007669"/>
    <property type="project" value="UniProtKB-SubCell"/>
</dbReference>